<dbReference type="Gene3D" id="3.40.50.980">
    <property type="match status" value="2"/>
</dbReference>
<dbReference type="OrthoDB" id="10253869at2759"/>
<protein>
    <recommendedName>
        <fullName evidence="1">AMP-dependent synthetase/ligase domain-containing protein</fullName>
    </recommendedName>
</protein>
<dbReference type="EnsemblPlants" id="KQK17411">
    <property type="protein sequence ID" value="KQK17411"/>
    <property type="gene ID" value="BRADI_1g34300v3"/>
</dbReference>
<dbReference type="AlphaFoldDB" id="I1GWQ5"/>
<dbReference type="InterPro" id="IPR000873">
    <property type="entry name" value="AMP-dep_synth/lig_dom"/>
</dbReference>
<evidence type="ECO:0000259" key="1">
    <source>
        <dbReference type="Pfam" id="PF00501"/>
    </source>
</evidence>
<dbReference type="EMBL" id="CM000880">
    <property type="protein sequence ID" value="KQK17411.1"/>
    <property type="molecule type" value="Genomic_DNA"/>
</dbReference>
<dbReference type="STRING" id="15368.I1GWQ5"/>
<dbReference type="SUPFAM" id="SSF56801">
    <property type="entry name" value="Acetyl-CoA synthetase-like"/>
    <property type="match status" value="1"/>
</dbReference>
<feature type="domain" description="AMP-dependent synthetase/ligase" evidence="1">
    <location>
        <begin position="137"/>
        <end position="191"/>
    </location>
</feature>
<dbReference type="Pfam" id="PF00501">
    <property type="entry name" value="AMP-binding"/>
    <property type="match status" value="1"/>
</dbReference>
<evidence type="ECO:0000313" key="3">
    <source>
        <dbReference type="EnsemblPlants" id="KQK17411"/>
    </source>
</evidence>
<dbReference type="HOGENOM" id="CLU_1379833_0_0_1"/>
<organism evidence="2">
    <name type="scientific">Brachypodium distachyon</name>
    <name type="common">Purple false brome</name>
    <name type="synonym">Trachynia distachya</name>
    <dbReference type="NCBI Taxonomy" id="15368"/>
    <lineage>
        <taxon>Eukaryota</taxon>
        <taxon>Viridiplantae</taxon>
        <taxon>Streptophyta</taxon>
        <taxon>Embryophyta</taxon>
        <taxon>Tracheophyta</taxon>
        <taxon>Spermatophyta</taxon>
        <taxon>Magnoliopsida</taxon>
        <taxon>Liliopsida</taxon>
        <taxon>Poales</taxon>
        <taxon>Poaceae</taxon>
        <taxon>BOP clade</taxon>
        <taxon>Pooideae</taxon>
        <taxon>Stipodae</taxon>
        <taxon>Brachypodieae</taxon>
        <taxon>Brachypodium</taxon>
    </lineage>
</organism>
<evidence type="ECO:0000313" key="2">
    <source>
        <dbReference type="EMBL" id="KQK17411.1"/>
    </source>
</evidence>
<reference evidence="2" key="2">
    <citation type="submission" date="2017-06" db="EMBL/GenBank/DDBJ databases">
        <title>WGS assembly of Brachypodium distachyon.</title>
        <authorList>
            <consortium name="The International Brachypodium Initiative"/>
            <person name="Lucas S."/>
            <person name="Harmon-Smith M."/>
            <person name="Lail K."/>
            <person name="Tice H."/>
            <person name="Grimwood J."/>
            <person name="Bruce D."/>
            <person name="Barry K."/>
            <person name="Shu S."/>
            <person name="Lindquist E."/>
            <person name="Wang M."/>
            <person name="Pitluck S."/>
            <person name="Vogel J.P."/>
            <person name="Garvin D.F."/>
            <person name="Mockler T.C."/>
            <person name="Schmutz J."/>
            <person name="Rokhsar D."/>
            <person name="Bevan M.W."/>
        </authorList>
    </citation>
    <scope>NUCLEOTIDE SEQUENCE</scope>
    <source>
        <strain evidence="2">Bd21</strain>
    </source>
</reference>
<gene>
    <name evidence="2" type="ORF">BRADI_1g34300v3</name>
</gene>
<proteinExistence type="predicted"/>
<evidence type="ECO:0000313" key="4">
    <source>
        <dbReference type="Proteomes" id="UP000008810"/>
    </source>
</evidence>
<reference evidence="2 3" key="1">
    <citation type="journal article" date="2010" name="Nature">
        <title>Genome sequencing and analysis of the model grass Brachypodium distachyon.</title>
        <authorList>
            <consortium name="International Brachypodium Initiative"/>
        </authorList>
    </citation>
    <scope>NUCLEOTIDE SEQUENCE [LARGE SCALE GENOMIC DNA]</scope>
    <source>
        <strain evidence="2 3">Bd21</strain>
    </source>
</reference>
<name>I1GWQ5_BRADI</name>
<dbReference type="InParanoid" id="I1GWQ5"/>
<sequence>MRTEAVGPLLQRIVGTEPGKAASLAGEESVATAVVSSMSARGDLPTGRTLGREQCVEWEPEGERDDCLHLLVPLILEEAMQTPDVLRQVTREDHPNEAMLILCVMLGFANGRPRQLKAFSHPGDSDTSHDVVHLGKGQKLEEQIKQLLLLAADEEVDPGDVVALPYSSGTKGFPKGILLMHRSVVTSIAAKVTHIVTG</sequence>
<reference evidence="3" key="3">
    <citation type="submission" date="2018-08" db="UniProtKB">
        <authorList>
            <consortium name="EnsemblPlants"/>
        </authorList>
    </citation>
    <scope>IDENTIFICATION</scope>
    <source>
        <strain evidence="3">cv. Bd21</strain>
    </source>
</reference>
<dbReference type="Proteomes" id="UP000008810">
    <property type="component" value="Chromosome 1"/>
</dbReference>
<keyword evidence="4" id="KW-1185">Reference proteome</keyword>
<accession>I1GWQ5</accession>
<dbReference type="Gramene" id="KQK17411">
    <property type="protein sequence ID" value="KQK17411"/>
    <property type="gene ID" value="BRADI_1g34300v3"/>
</dbReference>